<dbReference type="GO" id="GO:0016757">
    <property type="term" value="F:glycosyltransferase activity"/>
    <property type="evidence" value="ECO:0007669"/>
    <property type="project" value="InterPro"/>
</dbReference>
<keyword evidence="2" id="KW-1185">Reference proteome</keyword>
<reference evidence="1 2" key="1">
    <citation type="journal article" date="2013" name="Nat. Genet.">
        <title>The high-quality draft genome of peach (Prunus persica) identifies unique patterns of genetic diversity, domestication and genome evolution.</title>
        <authorList>
            <consortium name="International Peach Genome Initiative"/>
            <person name="Verde I."/>
            <person name="Abbott A.G."/>
            <person name="Scalabrin S."/>
            <person name="Jung S."/>
            <person name="Shu S."/>
            <person name="Marroni F."/>
            <person name="Zhebentyayeva T."/>
            <person name="Dettori M.T."/>
            <person name="Grimwood J."/>
            <person name="Cattonaro F."/>
            <person name="Zuccolo A."/>
            <person name="Rossini L."/>
            <person name="Jenkins J."/>
            <person name="Vendramin E."/>
            <person name="Meisel L.A."/>
            <person name="Decroocq V."/>
            <person name="Sosinski B."/>
            <person name="Prochnik S."/>
            <person name="Mitros T."/>
            <person name="Policriti A."/>
            <person name="Cipriani G."/>
            <person name="Dondini L."/>
            <person name="Ficklin S."/>
            <person name="Goodstein D.M."/>
            <person name="Xuan P."/>
            <person name="Del Fabbro C."/>
            <person name="Aramini V."/>
            <person name="Copetti D."/>
            <person name="Gonzalez S."/>
            <person name="Horner D.S."/>
            <person name="Falchi R."/>
            <person name="Lucas S."/>
            <person name="Mica E."/>
            <person name="Maldonado J."/>
            <person name="Lazzari B."/>
            <person name="Bielenberg D."/>
            <person name="Pirona R."/>
            <person name="Miculan M."/>
            <person name="Barakat A."/>
            <person name="Testolin R."/>
            <person name="Stella A."/>
            <person name="Tartarini S."/>
            <person name="Tonutti P."/>
            <person name="Arus P."/>
            <person name="Orellana A."/>
            <person name="Wells C."/>
            <person name="Main D."/>
            <person name="Vizzotto G."/>
            <person name="Silva H."/>
            <person name="Salamini F."/>
            <person name="Schmutz J."/>
            <person name="Morgante M."/>
            <person name="Rokhsar D.S."/>
        </authorList>
    </citation>
    <scope>NUCLEOTIDE SEQUENCE [LARGE SCALE GENOMIC DNA]</scope>
    <source>
        <strain evidence="2">cv. Nemared</strain>
    </source>
</reference>
<dbReference type="AlphaFoldDB" id="M5WDA4"/>
<evidence type="ECO:0000313" key="2">
    <source>
        <dbReference type="Proteomes" id="UP000006882"/>
    </source>
</evidence>
<dbReference type="EMBL" id="CM007657">
    <property type="protein sequence ID" value="ONH98002.1"/>
    <property type="molecule type" value="Genomic_DNA"/>
</dbReference>
<dbReference type="eggNOG" id="KOG1021">
    <property type="taxonomic scope" value="Eukaryota"/>
</dbReference>
<dbReference type="OMA" id="FCSAIFR"/>
<proteinExistence type="predicted"/>
<dbReference type="HOGENOM" id="CLU_2350653_0_0_1"/>
<dbReference type="STRING" id="3760.M5WDA4"/>
<accession>M5WDA4</accession>
<organism evidence="1 2">
    <name type="scientific">Prunus persica</name>
    <name type="common">Peach</name>
    <name type="synonym">Amygdalus persica</name>
    <dbReference type="NCBI Taxonomy" id="3760"/>
    <lineage>
        <taxon>Eukaryota</taxon>
        <taxon>Viridiplantae</taxon>
        <taxon>Streptophyta</taxon>
        <taxon>Embryophyta</taxon>
        <taxon>Tracheophyta</taxon>
        <taxon>Spermatophyta</taxon>
        <taxon>Magnoliopsida</taxon>
        <taxon>eudicotyledons</taxon>
        <taxon>Gunneridae</taxon>
        <taxon>Pentapetalae</taxon>
        <taxon>rosids</taxon>
        <taxon>fabids</taxon>
        <taxon>Rosales</taxon>
        <taxon>Rosaceae</taxon>
        <taxon>Amygdaloideae</taxon>
        <taxon>Amygdaleae</taxon>
        <taxon>Prunus</taxon>
    </lineage>
</organism>
<dbReference type="PANTHER" id="PTHR11062">
    <property type="entry name" value="EXOSTOSIN HEPARAN SULFATE GLYCOSYLTRANSFERASE -RELATED"/>
    <property type="match status" value="1"/>
</dbReference>
<name>M5WDA4_PRUPE</name>
<evidence type="ECO:0000313" key="1">
    <source>
        <dbReference type="EMBL" id="ONH98002.1"/>
    </source>
</evidence>
<dbReference type="Gramene" id="ONH98002">
    <property type="protein sequence ID" value="ONH98002"/>
    <property type="gene ID" value="PRUPE_7G222900"/>
</dbReference>
<sequence>MLNSLRVRTCDYIRQFCSAIFRGFGLGPFSVILAERDIPNLKEILLSIPEEKYLQMQVGVRKVQKHFLWHAKPLKYDLFHMTLHSICYNRVFQIKIR</sequence>
<dbReference type="Proteomes" id="UP000006882">
    <property type="component" value="Chromosome G7"/>
</dbReference>
<protein>
    <submittedName>
        <fullName evidence="1">Uncharacterized protein</fullName>
    </submittedName>
</protein>
<gene>
    <name evidence="1" type="ORF">PRUPE_7G222900</name>
</gene>
<dbReference type="InterPro" id="IPR004263">
    <property type="entry name" value="Exostosin"/>
</dbReference>
<dbReference type="PANTHER" id="PTHR11062:SF210">
    <property type="entry name" value="EXOSTOSIN FAMILY PROTEIN"/>
    <property type="match status" value="1"/>
</dbReference>